<dbReference type="EMBL" id="JAHHIF010000047">
    <property type="protein sequence ID" value="MBW4547726.1"/>
    <property type="molecule type" value="Genomic_DNA"/>
</dbReference>
<dbReference type="PANTHER" id="PTHR38463">
    <property type="entry name" value="STRESS RESPONSE PROTEIN YSNF"/>
    <property type="match status" value="1"/>
</dbReference>
<dbReference type="GO" id="GO:0019684">
    <property type="term" value="P:photosynthesis, light reaction"/>
    <property type="evidence" value="ECO:0007669"/>
    <property type="project" value="InterPro"/>
</dbReference>
<dbReference type="PANTHER" id="PTHR38463:SF1">
    <property type="entry name" value="STRESS RESPONSE PROTEIN YSNF"/>
    <property type="match status" value="1"/>
</dbReference>
<name>A0A951UDI2_9CYAN</name>
<gene>
    <name evidence="3" type="ORF">KME25_25275</name>
</gene>
<dbReference type="Proteomes" id="UP000753908">
    <property type="component" value="Unassembled WGS sequence"/>
</dbReference>
<dbReference type="InterPro" id="IPR027275">
    <property type="entry name" value="PRC-brl_dom"/>
</dbReference>
<sequence>MALFKIADFNPNYQQDAFEGEDIKGLDVYAGRTAEKIGTIEDVLVDETGRFRYLVIDTGFWIFGKKVLLPVGRCHVDAEAHRIYAIGIAHKEQAEKLPEYHESMTVDYDYEERVRKVYRTPVAQSSVPVTVERPVEASRVVGMTSQPATPRPASNQVHAAAYDHNTYTYDHEPSMYQMNEQEHQRLRLYEERLVANKHRRKAGEVAIGKRVETEQARVSIPVEKERIVIERTTPQDVGSAVIPGNVDFREGEVAHMSVYEETADVRKQAFVREEVNIRKEVEHDTVDATEVLRREELDVNTQGHPIVDRSNQHPYNR</sequence>
<accession>A0A951UDI2</accession>
<dbReference type="InterPro" id="IPR014747">
    <property type="entry name" value="Bac_photo_RC_H_C"/>
</dbReference>
<feature type="domain" description="DUF2382" evidence="2">
    <location>
        <begin position="186"/>
        <end position="299"/>
    </location>
</feature>
<dbReference type="SUPFAM" id="SSF50346">
    <property type="entry name" value="PRC-barrel domain"/>
    <property type="match status" value="1"/>
</dbReference>
<protein>
    <submittedName>
        <fullName evidence="3">DUF2382 domain-containing protein</fullName>
    </submittedName>
</protein>
<proteinExistence type="predicted"/>
<comment type="caution">
    <text evidence="3">The sequence shown here is derived from an EMBL/GenBank/DDBJ whole genome shotgun (WGS) entry which is preliminary data.</text>
</comment>
<evidence type="ECO:0000313" key="4">
    <source>
        <dbReference type="Proteomes" id="UP000753908"/>
    </source>
</evidence>
<dbReference type="InterPro" id="IPR052967">
    <property type="entry name" value="Stress_Response_Assoc"/>
</dbReference>
<feature type="domain" description="PRC-barrel" evidence="1">
    <location>
        <begin position="16"/>
        <end position="85"/>
    </location>
</feature>
<dbReference type="InterPro" id="IPR011033">
    <property type="entry name" value="PRC_barrel-like_sf"/>
</dbReference>
<dbReference type="NCBIfam" id="TIGR02271">
    <property type="entry name" value="YsnF/AvaK domain"/>
    <property type="match status" value="1"/>
</dbReference>
<evidence type="ECO:0000259" key="1">
    <source>
        <dbReference type="Pfam" id="PF05239"/>
    </source>
</evidence>
<evidence type="ECO:0000313" key="3">
    <source>
        <dbReference type="EMBL" id="MBW4547726.1"/>
    </source>
</evidence>
<reference evidence="3" key="2">
    <citation type="journal article" date="2022" name="Microbiol. Resour. Announc.">
        <title>Metagenome Sequencing to Explore Phylogenomics of Terrestrial Cyanobacteria.</title>
        <authorList>
            <person name="Ward R.D."/>
            <person name="Stajich J.E."/>
            <person name="Johansen J.R."/>
            <person name="Huntemann M."/>
            <person name="Clum A."/>
            <person name="Foster B."/>
            <person name="Foster B."/>
            <person name="Roux S."/>
            <person name="Palaniappan K."/>
            <person name="Varghese N."/>
            <person name="Mukherjee S."/>
            <person name="Reddy T.B.K."/>
            <person name="Daum C."/>
            <person name="Copeland A."/>
            <person name="Chen I.A."/>
            <person name="Ivanova N.N."/>
            <person name="Kyrpides N.C."/>
            <person name="Shapiro N."/>
            <person name="Eloe-Fadrosh E.A."/>
            <person name="Pietrasiak N."/>
        </authorList>
    </citation>
    <scope>NUCLEOTIDE SEQUENCE</scope>
    <source>
        <strain evidence="3">CPER-KK1</strain>
    </source>
</reference>
<dbReference type="GO" id="GO:0030077">
    <property type="term" value="C:plasma membrane light-harvesting complex"/>
    <property type="evidence" value="ECO:0007669"/>
    <property type="project" value="InterPro"/>
</dbReference>
<dbReference type="InterPro" id="IPR019060">
    <property type="entry name" value="DUF2382"/>
</dbReference>
<reference evidence="3" key="1">
    <citation type="submission" date="2021-05" db="EMBL/GenBank/DDBJ databases">
        <authorList>
            <person name="Pietrasiak N."/>
            <person name="Ward R."/>
            <person name="Stajich J.E."/>
            <person name="Kurbessoian T."/>
        </authorList>
    </citation>
    <scope>NUCLEOTIDE SEQUENCE</scope>
    <source>
        <strain evidence="3">CPER-KK1</strain>
    </source>
</reference>
<evidence type="ECO:0000259" key="2">
    <source>
        <dbReference type="Pfam" id="PF09557"/>
    </source>
</evidence>
<dbReference type="Pfam" id="PF05239">
    <property type="entry name" value="PRC"/>
    <property type="match status" value="1"/>
</dbReference>
<organism evidence="3 4">
    <name type="scientific">Symplocastrum torsivum CPER-KK1</name>
    <dbReference type="NCBI Taxonomy" id="450513"/>
    <lineage>
        <taxon>Bacteria</taxon>
        <taxon>Bacillati</taxon>
        <taxon>Cyanobacteriota</taxon>
        <taxon>Cyanophyceae</taxon>
        <taxon>Oscillatoriophycideae</taxon>
        <taxon>Oscillatoriales</taxon>
        <taxon>Microcoleaceae</taxon>
        <taxon>Symplocastrum</taxon>
    </lineage>
</organism>
<dbReference type="Pfam" id="PF09557">
    <property type="entry name" value="DUF2382"/>
    <property type="match status" value="1"/>
</dbReference>
<dbReference type="Gene3D" id="3.90.50.10">
    <property type="entry name" value="Photosynthetic Reaction Center, subunit H, domain 2"/>
    <property type="match status" value="1"/>
</dbReference>
<dbReference type="AlphaFoldDB" id="A0A951UDI2"/>